<dbReference type="InterPro" id="IPR018201">
    <property type="entry name" value="Ketoacyl_synth_AS"/>
</dbReference>
<keyword evidence="2" id="KW-0597">Phosphoprotein</keyword>
<evidence type="ECO:0000256" key="3">
    <source>
        <dbReference type="ARBA" id="ARBA00022679"/>
    </source>
</evidence>
<dbReference type="AlphaFoldDB" id="A0AAN9VA33"/>
<sequence length="285" mass="31079">MSTTNEPIAIIGSGCRFPGHVNSPSQLWELIRDPPDLRAPVPPTRFNVEGFYHSDGQYHGHSNAVHAYLLSGDDIHRRFDAQFFGFHPAEANVLDPQVRLTLETVYEALESSGQTMAQLQGSDTAVYAGQMTADYERIMMRDEDCIGTYHATGTQRSLTSSRVSYFFDWHGPSMTFDTACSSSLVALNQAVQQLRSGQSRVAVVTGANLILDPQYYVTFSKLGMLSPDGQCRMWDASANGYARGEGVAALVLKTLGNAEADGDAIQSIIRETGVNQDGKTPGITM</sequence>
<evidence type="ECO:0000256" key="1">
    <source>
        <dbReference type="ARBA" id="ARBA00022450"/>
    </source>
</evidence>
<dbReference type="GO" id="GO:0006633">
    <property type="term" value="P:fatty acid biosynthetic process"/>
    <property type="evidence" value="ECO:0007669"/>
    <property type="project" value="InterPro"/>
</dbReference>
<protein>
    <submittedName>
        <fullName evidence="5">PKS/NRPS-like protein biosynthetic cluster</fullName>
    </submittedName>
</protein>
<dbReference type="PROSITE" id="PS00606">
    <property type="entry name" value="KS3_1"/>
    <property type="match status" value="1"/>
</dbReference>
<dbReference type="CDD" id="cd00833">
    <property type="entry name" value="PKS"/>
    <property type="match status" value="1"/>
</dbReference>
<feature type="domain" description="Ketosynthase family 3 (KS3)" evidence="4">
    <location>
        <begin position="5"/>
        <end position="285"/>
    </location>
</feature>
<organism evidence="5 6">
    <name type="scientific">Diatrype stigma</name>
    <dbReference type="NCBI Taxonomy" id="117547"/>
    <lineage>
        <taxon>Eukaryota</taxon>
        <taxon>Fungi</taxon>
        <taxon>Dikarya</taxon>
        <taxon>Ascomycota</taxon>
        <taxon>Pezizomycotina</taxon>
        <taxon>Sordariomycetes</taxon>
        <taxon>Xylariomycetidae</taxon>
        <taxon>Xylariales</taxon>
        <taxon>Diatrypaceae</taxon>
        <taxon>Diatrype</taxon>
    </lineage>
</organism>
<gene>
    <name evidence="5" type="ORF">SLS62_001549</name>
</gene>
<proteinExistence type="predicted"/>
<dbReference type="PANTHER" id="PTHR43775:SF20">
    <property type="entry name" value="HYBRID PKS-NRPS SYNTHETASE APDA"/>
    <property type="match status" value="1"/>
</dbReference>
<dbReference type="SUPFAM" id="SSF53901">
    <property type="entry name" value="Thiolase-like"/>
    <property type="match status" value="1"/>
</dbReference>
<dbReference type="InterPro" id="IPR014030">
    <property type="entry name" value="Ketoacyl_synth_N"/>
</dbReference>
<evidence type="ECO:0000256" key="2">
    <source>
        <dbReference type="ARBA" id="ARBA00022553"/>
    </source>
</evidence>
<dbReference type="Pfam" id="PF00109">
    <property type="entry name" value="ketoacyl-synt"/>
    <property type="match status" value="1"/>
</dbReference>
<accession>A0AAN9VA33</accession>
<keyword evidence="1" id="KW-0596">Phosphopantetheine</keyword>
<dbReference type="GO" id="GO:0004315">
    <property type="term" value="F:3-oxoacyl-[acyl-carrier-protein] synthase activity"/>
    <property type="evidence" value="ECO:0007669"/>
    <property type="project" value="InterPro"/>
</dbReference>
<dbReference type="InterPro" id="IPR050091">
    <property type="entry name" value="PKS_NRPS_Biosynth_Enz"/>
</dbReference>
<dbReference type="GO" id="GO:0004312">
    <property type="term" value="F:fatty acid synthase activity"/>
    <property type="evidence" value="ECO:0007669"/>
    <property type="project" value="TreeGrafter"/>
</dbReference>
<evidence type="ECO:0000259" key="4">
    <source>
        <dbReference type="PROSITE" id="PS52004"/>
    </source>
</evidence>
<keyword evidence="3" id="KW-0808">Transferase</keyword>
<comment type="caution">
    <text evidence="5">The sequence shown here is derived from an EMBL/GenBank/DDBJ whole genome shotgun (WGS) entry which is preliminary data.</text>
</comment>
<dbReference type="Proteomes" id="UP001320420">
    <property type="component" value="Unassembled WGS sequence"/>
</dbReference>
<dbReference type="EMBL" id="JAKJXP020000007">
    <property type="protein sequence ID" value="KAK7756323.1"/>
    <property type="molecule type" value="Genomic_DNA"/>
</dbReference>
<reference evidence="5 6" key="1">
    <citation type="submission" date="2024-02" db="EMBL/GenBank/DDBJ databases">
        <title>De novo assembly and annotation of 12 fungi associated with fruit tree decline syndrome in Ontario, Canada.</title>
        <authorList>
            <person name="Sulman M."/>
            <person name="Ellouze W."/>
            <person name="Ilyukhin E."/>
        </authorList>
    </citation>
    <scope>NUCLEOTIDE SEQUENCE [LARGE SCALE GENOMIC DNA]</scope>
    <source>
        <strain evidence="5 6">M11/M66-122</strain>
    </source>
</reference>
<evidence type="ECO:0000313" key="5">
    <source>
        <dbReference type="EMBL" id="KAK7756323.1"/>
    </source>
</evidence>
<dbReference type="SMART" id="SM00825">
    <property type="entry name" value="PKS_KS"/>
    <property type="match status" value="1"/>
</dbReference>
<name>A0AAN9VA33_9PEZI</name>
<dbReference type="InterPro" id="IPR016039">
    <property type="entry name" value="Thiolase-like"/>
</dbReference>
<evidence type="ECO:0000313" key="6">
    <source>
        <dbReference type="Proteomes" id="UP001320420"/>
    </source>
</evidence>
<dbReference type="GO" id="GO:0044550">
    <property type="term" value="P:secondary metabolite biosynthetic process"/>
    <property type="evidence" value="ECO:0007669"/>
    <property type="project" value="TreeGrafter"/>
</dbReference>
<keyword evidence="6" id="KW-1185">Reference proteome</keyword>
<dbReference type="PANTHER" id="PTHR43775">
    <property type="entry name" value="FATTY ACID SYNTHASE"/>
    <property type="match status" value="1"/>
</dbReference>
<dbReference type="Gene3D" id="3.40.47.10">
    <property type="match status" value="1"/>
</dbReference>
<dbReference type="InterPro" id="IPR020841">
    <property type="entry name" value="PKS_Beta-ketoAc_synthase_dom"/>
</dbReference>
<dbReference type="PROSITE" id="PS52004">
    <property type="entry name" value="KS3_2"/>
    <property type="match status" value="1"/>
</dbReference>